<proteinExistence type="predicted"/>
<dbReference type="Proteomes" id="UP000250235">
    <property type="component" value="Unassembled WGS sequence"/>
</dbReference>
<keyword evidence="2" id="KW-1185">Reference proteome</keyword>
<name>A0A2Z7AT56_9LAMI</name>
<reference evidence="1 2" key="1">
    <citation type="journal article" date="2015" name="Proc. Natl. Acad. Sci. U.S.A.">
        <title>The resurrection genome of Boea hygrometrica: A blueprint for survival of dehydration.</title>
        <authorList>
            <person name="Xiao L."/>
            <person name="Yang G."/>
            <person name="Zhang L."/>
            <person name="Yang X."/>
            <person name="Zhao S."/>
            <person name="Ji Z."/>
            <person name="Zhou Q."/>
            <person name="Hu M."/>
            <person name="Wang Y."/>
            <person name="Chen M."/>
            <person name="Xu Y."/>
            <person name="Jin H."/>
            <person name="Xiao X."/>
            <person name="Hu G."/>
            <person name="Bao F."/>
            <person name="Hu Y."/>
            <person name="Wan P."/>
            <person name="Li L."/>
            <person name="Deng X."/>
            <person name="Kuang T."/>
            <person name="Xiang C."/>
            <person name="Zhu J.K."/>
            <person name="Oliver M.J."/>
            <person name="He Y."/>
        </authorList>
    </citation>
    <scope>NUCLEOTIDE SEQUENCE [LARGE SCALE GENOMIC DNA]</scope>
    <source>
        <strain evidence="2">cv. XS01</strain>
    </source>
</reference>
<dbReference type="EMBL" id="KV012216">
    <property type="protein sequence ID" value="KZV25044.1"/>
    <property type="molecule type" value="Genomic_DNA"/>
</dbReference>
<accession>A0A2Z7AT56</accession>
<dbReference type="AlphaFoldDB" id="A0A2Z7AT56"/>
<gene>
    <name evidence="1" type="ORF">F511_44277</name>
</gene>
<evidence type="ECO:0000313" key="2">
    <source>
        <dbReference type="Proteomes" id="UP000250235"/>
    </source>
</evidence>
<sequence length="210" mass="23201">MMTAIHFGLKVNWSKVLFNVLKDMVDKSQMKAKGFAAQIGVLMKGMPAIALGEGVPFPFAKILSMKTVNTYIATNTTIDAREEQGMVDSFEHDLQFALGPAIFPSVAQEERIYYVQSLESSPAISLPQESSSSSTDVSMHFNSEDISLNARTDTQPSAPVDFTVFTDALEDISLSMSQRIHESNCEILSKINFVEIGIREALLKQTDLIR</sequence>
<organism evidence="1 2">
    <name type="scientific">Dorcoceras hygrometricum</name>
    <dbReference type="NCBI Taxonomy" id="472368"/>
    <lineage>
        <taxon>Eukaryota</taxon>
        <taxon>Viridiplantae</taxon>
        <taxon>Streptophyta</taxon>
        <taxon>Embryophyta</taxon>
        <taxon>Tracheophyta</taxon>
        <taxon>Spermatophyta</taxon>
        <taxon>Magnoliopsida</taxon>
        <taxon>eudicotyledons</taxon>
        <taxon>Gunneridae</taxon>
        <taxon>Pentapetalae</taxon>
        <taxon>asterids</taxon>
        <taxon>lamiids</taxon>
        <taxon>Lamiales</taxon>
        <taxon>Gesneriaceae</taxon>
        <taxon>Didymocarpoideae</taxon>
        <taxon>Trichosporeae</taxon>
        <taxon>Loxocarpinae</taxon>
        <taxon>Dorcoceras</taxon>
    </lineage>
</organism>
<protein>
    <submittedName>
        <fullName evidence="1">Uncharacterized protein</fullName>
    </submittedName>
</protein>
<evidence type="ECO:0000313" key="1">
    <source>
        <dbReference type="EMBL" id="KZV25044.1"/>
    </source>
</evidence>